<keyword evidence="1" id="KW-0479">Metal-binding</keyword>
<evidence type="ECO:0008006" key="10">
    <source>
        <dbReference type="Google" id="ProtNLM"/>
    </source>
</evidence>
<evidence type="ECO:0000256" key="5">
    <source>
        <dbReference type="ARBA" id="ARBA00023242"/>
    </source>
</evidence>
<evidence type="ECO:0000313" key="9">
    <source>
        <dbReference type="Proteomes" id="UP000286921"/>
    </source>
</evidence>
<name>A0A401L790_ASPAW</name>
<dbReference type="PANTHER" id="PTHR47660:SF2">
    <property type="entry name" value="TRANSCRIPTION FACTOR WITH C2H2 AND ZN(2)-CYS(6) DNA BINDING DOMAIN (EUROFUNG)"/>
    <property type="match status" value="1"/>
</dbReference>
<keyword evidence="7" id="KW-1133">Transmembrane helix</keyword>
<feature type="transmembrane region" description="Helical" evidence="7">
    <location>
        <begin position="611"/>
        <end position="631"/>
    </location>
</feature>
<gene>
    <name evidence="8" type="ORF">AAWM_10318</name>
</gene>
<feature type="region of interest" description="Disordered" evidence="6">
    <location>
        <begin position="168"/>
        <end position="195"/>
    </location>
</feature>
<keyword evidence="5" id="KW-0539">Nucleus</keyword>
<keyword evidence="2" id="KW-0862">Zinc</keyword>
<dbReference type="Proteomes" id="UP000286921">
    <property type="component" value="Unassembled WGS sequence"/>
</dbReference>
<sequence length="728" mass="80832">MTLSGGARPKDPTSAGFVGRLMPAQIISSGMYDLTLQINHLSVKDATKDLAEWFLERAAIAQPPNSSVMIPSPVVGVAGGTLPVSGHNDQNLQVRLNSKPEIPSTSLGPDGPYHQGPNIGIEGQLPDRLPLMAEDGDILAEGLNLDLGLSKADLEFLDSLNNKYTDTQTEVQPTAARRASQPKNLEAPGPAPNVGYDNPPLADWAPRAEDNAHMDEGYLSVPKDLDYSMYTSGSNFRVLPEALSRENRDAAFAVVVLICQERNLSQIMRCFPSTELLDSVIQDFFLHQRSEVLSWIHEPTVELSKEYPEFILSLAAAGAVLSPMIALQRLGYALLEIARLQLYRRYESDNILTRHLRQQQAYALVLDIGLWSGDKRRIEIAESFEQPIVTMLRRSSRFKACTTVELPETEDPETLNQCWQNWVELESYKSRKLWEARSATEWKTLYEQEISLSNIKLPSLAKVLSNLPTLGELHGRADFPFAALVSSHGLSNIVADCNRSWSGPCGSWNALLFQSWQRELQIALEQFETIVRAANQSHIPIVSLVHQAVSLTLYMPLRNLEVFAGKDGAESSANIRRNFIDRIEPQQLRRASWHAGQLLRLSKLMAPSSLLGFRAVCLYFAALALWTYGAIVEKGPKARMKTPGPSDVFFLDGEHDPPALNRYVNYGQGTPAISFAESPVFLDNRHAVMMVFQQVLLASHHCRTLSPQSSALYKVFVSLGMCTIPTNT</sequence>
<keyword evidence="3" id="KW-0805">Transcription regulation</keyword>
<evidence type="ECO:0000256" key="6">
    <source>
        <dbReference type="SAM" id="MobiDB-lite"/>
    </source>
</evidence>
<dbReference type="EMBL" id="BDHI01000029">
    <property type="protein sequence ID" value="GCB27433.1"/>
    <property type="molecule type" value="Genomic_DNA"/>
</dbReference>
<evidence type="ECO:0000256" key="1">
    <source>
        <dbReference type="ARBA" id="ARBA00022723"/>
    </source>
</evidence>
<accession>A0A401L790</accession>
<keyword evidence="9" id="KW-1185">Reference proteome</keyword>
<evidence type="ECO:0000313" key="8">
    <source>
        <dbReference type="EMBL" id="GCB27433.1"/>
    </source>
</evidence>
<dbReference type="AlphaFoldDB" id="A0A401L790"/>
<evidence type="ECO:0000256" key="3">
    <source>
        <dbReference type="ARBA" id="ARBA00023015"/>
    </source>
</evidence>
<dbReference type="GO" id="GO:0046872">
    <property type="term" value="F:metal ion binding"/>
    <property type="evidence" value="ECO:0007669"/>
    <property type="project" value="UniProtKB-KW"/>
</dbReference>
<keyword evidence="7" id="KW-0812">Transmembrane</keyword>
<evidence type="ECO:0000256" key="2">
    <source>
        <dbReference type="ARBA" id="ARBA00022833"/>
    </source>
</evidence>
<dbReference type="STRING" id="105351.A0A401L790"/>
<keyword evidence="4" id="KW-0804">Transcription</keyword>
<comment type="caution">
    <text evidence="8">The sequence shown here is derived from an EMBL/GenBank/DDBJ whole genome shotgun (WGS) entry which is preliminary data.</text>
</comment>
<reference evidence="8 9" key="1">
    <citation type="submission" date="2016-09" db="EMBL/GenBank/DDBJ databases">
        <title>Aspergillus awamori IFM 58123T.</title>
        <authorList>
            <person name="Kusuya Y."/>
            <person name="Shimizu M."/>
            <person name="Takahashi H."/>
            <person name="Yaguchi T."/>
        </authorList>
    </citation>
    <scope>NUCLEOTIDE SEQUENCE [LARGE SCALE GENOMIC DNA]</scope>
    <source>
        <strain evidence="8 9">IFM 58123</strain>
    </source>
</reference>
<evidence type="ECO:0000256" key="7">
    <source>
        <dbReference type="SAM" id="Phobius"/>
    </source>
</evidence>
<dbReference type="PANTHER" id="PTHR47660">
    <property type="entry name" value="TRANSCRIPTION FACTOR WITH C2H2 AND ZN(2)-CYS(6) DNA BINDING DOMAIN (EUROFUNG)-RELATED-RELATED"/>
    <property type="match status" value="1"/>
</dbReference>
<protein>
    <recommendedName>
        <fullName evidence="10">Transcription factor domain-containing protein</fullName>
    </recommendedName>
</protein>
<organism evidence="8 9">
    <name type="scientific">Aspergillus awamori</name>
    <name type="common">Black koji mold</name>
    <dbReference type="NCBI Taxonomy" id="105351"/>
    <lineage>
        <taxon>Eukaryota</taxon>
        <taxon>Fungi</taxon>
        <taxon>Dikarya</taxon>
        <taxon>Ascomycota</taxon>
        <taxon>Pezizomycotina</taxon>
        <taxon>Eurotiomycetes</taxon>
        <taxon>Eurotiomycetidae</taxon>
        <taxon>Eurotiales</taxon>
        <taxon>Aspergillaceae</taxon>
        <taxon>Aspergillus</taxon>
    </lineage>
</organism>
<evidence type="ECO:0000256" key="4">
    <source>
        <dbReference type="ARBA" id="ARBA00023163"/>
    </source>
</evidence>
<keyword evidence="7" id="KW-0472">Membrane</keyword>
<proteinExistence type="predicted"/>